<dbReference type="GO" id="GO:0005737">
    <property type="term" value="C:cytoplasm"/>
    <property type="evidence" value="ECO:0007669"/>
    <property type="project" value="TreeGrafter"/>
</dbReference>
<accession>A0A370NQY8</accession>
<sequence>MMPFIPSARYADYETGAIPIEQSGWRPEQRLPTHRALADDIDTDIVVIGAGLAGASLSLHLAERGVNVVTLEARQPGNGASGRNAGHVQTFLDNLEPLRSWGDRGERFTAFFVEHRDIVFDLCARHGIDGDAVKCGMVEAAYRPHAALARKAALWKAHGYDVDVVTASPLRELLGTEQYSYGIHWREGGRVNPYLFTCGMISAAVRHGARVFGDSPVIGCHREGQRWRVRTARGSVRTQRIVICTNGHAGNPFFPELARTQYPMVACGMASRPLSPALLEIINPARVAMTHYPTGLYPMVIDGRNRLITATIPHPRRAHEAKTYFAYFLRYLHRTYPRTREFDVELGAYWTGITANSSSVYHEDYPRLYQVDDGVLALMNLGTWGNVMGPQLGLSLAQALASERLDDCMLPLEKPEPVRFQRLFELKTRHLMIPVARVIDRLHLA</sequence>
<protein>
    <submittedName>
        <fullName evidence="3">FAD-dependent oxidoreductase</fullName>
    </submittedName>
</protein>
<keyword evidence="1" id="KW-0560">Oxidoreductase</keyword>
<dbReference type="EMBL" id="QKWJ01000032">
    <property type="protein sequence ID" value="RDK08004.1"/>
    <property type="molecule type" value="Genomic_DNA"/>
</dbReference>
<evidence type="ECO:0000256" key="1">
    <source>
        <dbReference type="ARBA" id="ARBA00023002"/>
    </source>
</evidence>
<dbReference type="Gene3D" id="3.50.50.60">
    <property type="entry name" value="FAD/NAD(P)-binding domain"/>
    <property type="match status" value="1"/>
</dbReference>
<reference evidence="4" key="1">
    <citation type="submission" date="2018-06" db="EMBL/GenBank/DDBJ databases">
        <authorList>
            <person name="Feng T."/>
            <person name="Jeon C.O."/>
        </authorList>
    </citation>
    <scope>NUCLEOTIDE SEQUENCE [LARGE SCALE GENOMIC DNA]</scope>
    <source>
        <strain evidence="4">S23</strain>
    </source>
</reference>
<dbReference type="PANTHER" id="PTHR13847:SF281">
    <property type="entry name" value="FAD DEPENDENT OXIDOREDUCTASE DOMAIN-CONTAINING PROTEIN"/>
    <property type="match status" value="1"/>
</dbReference>
<dbReference type="PANTHER" id="PTHR13847">
    <property type="entry name" value="SARCOSINE DEHYDROGENASE-RELATED"/>
    <property type="match status" value="1"/>
</dbReference>
<evidence type="ECO:0000259" key="2">
    <source>
        <dbReference type="Pfam" id="PF01266"/>
    </source>
</evidence>
<evidence type="ECO:0000313" key="4">
    <source>
        <dbReference type="Proteomes" id="UP000255165"/>
    </source>
</evidence>
<dbReference type="GO" id="GO:0016491">
    <property type="term" value="F:oxidoreductase activity"/>
    <property type="evidence" value="ECO:0007669"/>
    <property type="project" value="UniProtKB-KW"/>
</dbReference>
<evidence type="ECO:0000313" key="3">
    <source>
        <dbReference type="EMBL" id="RDK08004.1"/>
    </source>
</evidence>
<dbReference type="SUPFAM" id="SSF51905">
    <property type="entry name" value="FAD/NAD(P)-binding domain"/>
    <property type="match status" value="1"/>
</dbReference>
<keyword evidence="4" id="KW-1185">Reference proteome</keyword>
<feature type="domain" description="FAD dependent oxidoreductase" evidence="2">
    <location>
        <begin position="44"/>
        <end position="398"/>
    </location>
</feature>
<dbReference type="Gene3D" id="3.30.9.10">
    <property type="entry name" value="D-Amino Acid Oxidase, subunit A, domain 2"/>
    <property type="match status" value="1"/>
</dbReference>
<dbReference type="Proteomes" id="UP000255165">
    <property type="component" value="Unassembled WGS sequence"/>
</dbReference>
<gene>
    <name evidence="3" type="ORF">DN412_23225</name>
</gene>
<dbReference type="InterPro" id="IPR036188">
    <property type="entry name" value="FAD/NAD-bd_sf"/>
</dbReference>
<dbReference type="Pfam" id="PF01266">
    <property type="entry name" value="DAO"/>
    <property type="match status" value="1"/>
</dbReference>
<comment type="caution">
    <text evidence="3">The sequence shown here is derived from an EMBL/GenBank/DDBJ whole genome shotgun (WGS) entry which is preliminary data.</text>
</comment>
<proteinExistence type="predicted"/>
<name>A0A370NQY8_9BURK</name>
<organism evidence="3 4">
    <name type="scientific">Cupriavidus lacunae</name>
    <dbReference type="NCBI Taxonomy" id="2666307"/>
    <lineage>
        <taxon>Bacteria</taxon>
        <taxon>Pseudomonadati</taxon>
        <taxon>Pseudomonadota</taxon>
        <taxon>Betaproteobacteria</taxon>
        <taxon>Burkholderiales</taxon>
        <taxon>Burkholderiaceae</taxon>
        <taxon>Cupriavidus</taxon>
    </lineage>
</organism>
<dbReference type="AlphaFoldDB" id="A0A370NQY8"/>
<dbReference type="InterPro" id="IPR006076">
    <property type="entry name" value="FAD-dep_OxRdtase"/>
</dbReference>